<evidence type="ECO:0000313" key="4">
    <source>
        <dbReference type="Proteomes" id="UP000181976"/>
    </source>
</evidence>
<protein>
    <submittedName>
        <fullName evidence="3">Uncharacterized SAM-binding protein YcdF, DUF218 family</fullName>
    </submittedName>
</protein>
<name>A0A1I1ZYH0_9BACT</name>
<dbReference type="GO" id="GO:0000270">
    <property type="term" value="P:peptidoglycan metabolic process"/>
    <property type="evidence" value="ECO:0007669"/>
    <property type="project" value="TreeGrafter"/>
</dbReference>
<keyword evidence="1" id="KW-1133">Transmembrane helix</keyword>
<keyword evidence="1" id="KW-0472">Membrane</keyword>
<dbReference type="Pfam" id="PF02698">
    <property type="entry name" value="DUF218"/>
    <property type="match status" value="1"/>
</dbReference>
<evidence type="ECO:0000259" key="2">
    <source>
        <dbReference type="Pfam" id="PF02698"/>
    </source>
</evidence>
<dbReference type="EMBL" id="FONA01000010">
    <property type="protein sequence ID" value="SFE36715.1"/>
    <property type="molecule type" value="Genomic_DNA"/>
</dbReference>
<dbReference type="GO" id="GO:0043164">
    <property type="term" value="P:Gram-negative-bacterium-type cell wall biogenesis"/>
    <property type="evidence" value="ECO:0007669"/>
    <property type="project" value="TreeGrafter"/>
</dbReference>
<dbReference type="InParanoid" id="A0A1I1ZYH0"/>
<feature type="domain" description="DUF218" evidence="2">
    <location>
        <begin position="77"/>
        <end position="243"/>
    </location>
</feature>
<dbReference type="InterPro" id="IPR014729">
    <property type="entry name" value="Rossmann-like_a/b/a_fold"/>
</dbReference>
<feature type="transmembrane region" description="Helical" evidence="1">
    <location>
        <begin position="6"/>
        <end position="25"/>
    </location>
</feature>
<dbReference type="eggNOG" id="COG1434">
    <property type="taxonomic scope" value="Bacteria"/>
</dbReference>
<proteinExistence type="predicted"/>
<gene>
    <name evidence="3" type="ORF">SAMN05444380_11058</name>
</gene>
<dbReference type="OrthoDB" id="9782395at2"/>
<sequence>MFFILSRLLSVFLSPLIWIIILLFLSIVYKKKLRRSLFTLAMALLLIFSNGAIFHFVASLWETPQKSVTSLDASCRTVVVLGGMASENRSNGLPRFMQSSDRLWQALWLLQTGVADTMVISGGKGTLFDKQRSEGLLLVDYLEDIKVMDERILVEAKSRNTYENAVKTSELFTRRGMSKKIILVTSAFHMPRAARCFKSQGFQVETYPADPLSGVRPLQWNDYVIPSAGTLESWEILFREWVGFVMYRINGYFKEQNQHDQNGLAQKEHV</sequence>
<dbReference type="Gene3D" id="3.40.50.620">
    <property type="entry name" value="HUPs"/>
    <property type="match status" value="1"/>
</dbReference>
<evidence type="ECO:0000256" key="1">
    <source>
        <dbReference type="SAM" id="Phobius"/>
    </source>
</evidence>
<keyword evidence="1" id="KW-0812">Transmembrane</keyword>
<dbReference type="Proteomes" id="UP000181976">
    <property type="component" value="Unassembled WGS sequence"/>
</dbReference>
<keyword evidence="4" id="KW-1185">Reference proteome</keyword>
<dbReference type="AlphaFoldDB" id="A0A1I1ZYH0"/>
<evidence type="ECO:0000313" key="3">
    <source>
        <dbReference type="EMBL" id="SFE36715.1"/>
    </source>
</evidence>
<accession>A0A1I1ZYH0</accession>
<dbReference type="InterPro" id="IPR051599">
    <property type="entry name" value="Cell_Envelope_Assoc"/>
</dbReference>
<organism evidence="3 4">
    <name type="scientific">Thermophagus xiamenensis</name>
    <dbReference type="NCBI Taxonomy" id="385682"/>
    <lineage>
        <taxon>Bacteria</taxon>
        <taxon>Pseudomonadati</taxon>
        <taxon>Bacteroidota</taxon>
        <taxon>Bacteroidia</taxon>
        <taxon>Marinilabiliales</taxon>
        <taxon>Marinilabiliaceae</taxon>
        <taxon>Thermophagus</taxon>
    </lineage>
</organism>
<dbReference type="InterPro" id="IPR003848">
    <property type="entry name" value="DUF218"/>
</dbReference>
<dbReference type="PANTHER" id="PTHR30336">
    <property type="entry name" value="INNER MEMBRANE PROTEIN, PROBABLE PERMEASE"/>
    <property type="match status" value="1"/>
</dbReference>
<feature type="transmembrane region" description="Helical" evidence="1">
    <location>
        <begin position="37"/>
        <end position="61"/>
    </location>
</feature>
<dbReference type="GO" id="GO:0005886">
    <property type="term" value="C:plasma membrane"/>
    <property type="evidence" value="ECO:0007669"/>
    <property type="project" value="TreeGrafter"/>
</dbReference>
<reference evidence="3 4" key="1">
    <citation type="submission" date="2016-10" db="EMBL/GenBank/DDBJ databases">
        <authorList>
            <person name="de Groot N.N."/>
        </authorList>
    </citation>
    <scope>NUCLEOTIDE SEQUENCE [LARGE SCALE GENOMIC DNA]</scope>
    <source>
        <strain evidence="3 4">DSM 19012</strain>
    </source>
</reference>
<dbReference type="PANTHER" id="PTHR30336:SF4">
    <property type="entry name" value="ENVELOPE BIOGENESIS FACTOR ELYC"/>
    <property type="match status" value="1"/>
</dbReference>
<dbReference type="RefSeq" id="WP_010527190.1">
    <property type="nucleotide sequence ID" value="NZ_FONA01000010.1"/>
</dbReference>
<dbReference type="CDD" id="cd06259">
    <property type="entry name" value="YdcF-like"/>
    <property type="match status" value="1"/>
</dbReference>